<dbReference type="Gene3D" id="3.30.560.10">
    <property type="entry name" value="Glucose Oxidase, domain 3"/>
    <property type="match status" value="1"/>
</dbReference>
<evidence type="ECO:0000256" key="1">
    <source>
        <dbReference type="ARBA" id="ARBA00001974"/>
    </source>
</evidence>
<sequence length="151" mass="16639">LLRPSKDEFDALEDFGSEGWNWESPCPHPFSSQFEKTHSSGLSANDAKKYPALPESDLHGTDGGGRAHLEIFPGFWTELHRILFDTAEALGIPRNLEPVHGNTAGTSTCFPSIDPRTSSRSHIATAYFEPNQARKNLLVLPNAQVLRVSVL</sequence>
<dbReference type="EMBL" id="ML213719">
    <property type="protein sequence ID" value="TFK31680.1"/>
    <property type="molecule type" value="Genomic_DNA"/>
</dbReference>
<comment type="cofactor">
    <cofactor evidence="1">
        <name>FAD</name>
        <dbReference type="ChEBI" id="CHEBI:57692"/>
    </cofactor>
</comment>
<dbReference type="Gene3D" id="3.50.50.60">
    <property type="entry name" value="FAD/NAD(P)-binding domain"/>
    <property type="match status" value="1"/>
</dbReference>
<dbReference type="STRING" id="68775.A0A5C3LFY9"/>
<evidence type="ECO:0000256" key="3">
    <source>
        <dbReference type="ARBA" id="ARBA00022827"/>
    </source>
</evidence>
<evidence type="ECO:0000313" key="6">
    <source>
        <dbReference type="EMBL" id="TFK31680.1"/>
    </source>
</evidence>
<evidence type="ECO:0008006" key="8">
    <source>
        <dbReference type="Google" id="ProtNLM"/>
    </source>
</evidence>
<keyword evidence="3" id="KW-0274">FAD</keyword>
<dbReference type="Proteomes" id="UP000308652">
    <property type="component" value="Unassembled WGS sequence"/>
</dbReference>
<evidence type="ECO:0000256" key="4">
    <source>
        <dbReference type="ARBA" id="ARBA00023002"/>
    </source>
</evidence>
<protein>
    <recommendedName>
        <fullName evidence="8">Glucose-methanol-choline oxidoreductase N-terminal domain-containing protein</fullName>
    </recommendedName>
</protein>
<proteinExistence type="predicted"/>
<dbReference type="GO" id="GO:0016491">
    <property type="term" value="F:oxidoreductase activity"/>
    <property type="evidence" value="ECO:0007669"/>
    <property type="project" value="UniProtKB-KW"/>
</dbReference>
<feature type="non-terminal residue" evidence="6">
    <location>
        <position position="1"/>
    </location>
</feature>
<dbReference type="Gene3D" id="4.10.450.10">
    <property type="entry name" value="Glucose Oxidase, domain 2"/>
    <property type="match status" value="1"/>
</dbReference>
<feature type="compositionally biased region" description="Polar residues" evidence="5">
    <location>
        <begin position="31"/>
        <end position="43"/>
    </location>
</feature>
<evidence type="ECO:0000256" key="5">
    <source>
        <dbReference type="SAM" id="MobiDB-lite"/>
    </source>
</evidence>
<gene>
    <name evidence="6" type="ORF">BDQ12DRAFT_660152</name>
</gene>
<keyword evidence="2" id="KW-0285">Flavoprotein</keyword>
<keyword evidence="4" id="KW-0560">Oxidoreductase</keyword>
<feature type="region of interest" description="Disordered" evidence="5">
    <location>
        <begin position="31"/>
        <end position="59"/>
    </location>
</feature>
<evidence type="ECO:0000256" key="2">
    <source>
        <dbReference type="ARBA" id="ARBA00022630"/>
    </source>
</evidence>
<accession>A0A5C3LFY9</accession>
<dbReference type="InterPro" id="IPR027424">
    <property type="entry name" value="Glucose_Oxidase_domain_2"/>
</dbReference>
<reference evidence="6 7" key="1">
    <citation type="journal article" date="2019" name="Nat. Ecol. Evol.">
        <title>Megaphylogeny resolves global patterns of mushroom evolution.</title>
        <authorList>
            <person name="Varga T."/>
            <person name="Krizsan K."/>
            <person name="Foldi C."/>
            <person name="Dima B."/>
            <person name="Sanchez-Garcia M."/>
            <person name="Sanchez-Ramirez S."/>
            <person name="Szollosi G.J."/>
            <person name="Szarkandi J.G."/>
            <person name="Papp V."/>
            <person name="Albert L."/>
            <person name="Andreopoulos W."/>
            <person name="Angelini C."/>
            <person name="Antonin V."/>
            <person name="Barry K.W."/>
            <person name="Bougher N.L."/>
            <person name="Buchanan P."/>
            <person name="Buyck B."/>
            <person name="Bense V."/>
            <person name="Catcheside P."/>
            <person name="Chovatia M."/>
            <person name="Cooper J."/>
            <person name="Damon W."/>
            <person name="Desjardin D."/>
            <person name="Finy P."/>
            <person name="Geml J."/>
            <person name="Haridas S."/>
            <person name="Hughes K."/>
            <person name="Justo A."/>
            <person name="Karasinski D."/>
            <person name="Kautmanova I."/>
            <person name="Kiss B."/>
            <person name="Kocsube S."/>
            <person name="Kotiranta H."/>
            <person name="LaButti K.M."/>
            <person name="Lechner B.E."/>
            <person name="Liimatainen K."/>
            <person name="Lipzen A."/>
            <person name="Lukacs Z."/>
            <person name="Mihaltcheva S."/>
            <person name="Morgado L.N."/>
            <person name="Niskanen T."/>
            <person name="Noordeloos M.E."/>
            <person name="Ohm R.A."/>
            <person name="Ortiz-Santana B."/>
            <person name="Ovrebo C."/>
            <person name="Racz N."/>
            <person name="Riley R."/>
            <person name="Savchenko A."/>
            <person name="Shiryaev A."/>
            <person name="Soop K."/>
            <person name="Spirin V."/>
            <person name="Szebenyi C."/>
            <person name="Tomsovsky M."/>
            <person name="Tulloss R.E."/>
            <person name="Uehling J."/>
            <person name="Grigoriev I.V."/>
            <person name="Vagvolgyi C."/>
            <person name="Papp T."/>
            <person name="Martin F.M."/>
            <person name="Miettinen O."/>
            <person name="Hibbett D.S."/>
            <person name="Nagy L.G."/>
        </authorList>
    </citation>
    <scope>NUCLEOTIDE SEQUENCE [LARGE SCALE GENOMIC DNA]</scope>
    <source>
        <strain evidence="6 7">CBS 166.37</strain>
    </source>
</reference>
<dbReference type="AlphaFoldDB" id="A0A5C3LFY9"/>
<keyword evidence="7" id="KW-1185">Reference proteome</keyword>
<name>A0A5C3LFY9_9AGAR</name>
<dbReference type="OrthoDB" id="269227at2759"/>
<dbReference type="InterPro" id="IPR036188">
    <property type="entry name" value="FAD/NAD-bd_sf"/>
</dbReference>
<evidence type="ECO:0000313" key="7">
    <source>
        <dbReference type="Proteomes" id="UP000308652"/>
    </source>
</evidence>
<organism evidence="6 7">
    <name type="scientific">Crucibulum laeve</name>
    <dbReference type="NCBI Taxonomy" id="68775"/>
    <lineage>
        <taxon>Eukaryota</taxon>
        <taxon>Fungi</taxon>
        <taxon>Dikarya</taxon>
        <taxon>Basidiomycota</taxon>
        <taxon>Agaricomycotina</taxon>
        <taxon>Agaricomycetes</taxon>
        <taxon>Agaricomycetidae</taxon>
        <taxon>Agaricales</taxon>
        <taxon>Agaricineae</taxon>
        <taxon>Nidulariaceae</taxon>
        <taxon>Crucibulum</taxon>
    </lineage>
</organism>